<dbReference type="PROSITE" id="PS00365">
    <property type="entry name" value="NIR_SIR"/>
    <property type="match status" value="1"/>
</dbReference>
<evidence type="ECO:0000256" key="5">
    <source>
        <dbReference type="ARBA" id="ARBA00023004"/>
    </source>
</evidence>
<evidence type="ECO:0000313" key="9">
    <source>
        <dbReference type="Proteomes" id="UP000199630"/>
    </source>
</evidence>
<evidence type="ECO:0000256" key="4">
    <source>
        <dbReference type="ARBA" id="ARBA00023002"/>
    </source>
</evidence>
<dbReference type="STRING" id="588602.SAMN04487991_1759"/>
<dbReference type="NCBIfam" id="TIGR02435">
    <property type="entry name" value="CobG"/>
    <property type="match status" value="1"/>
</dbReference>
<proteinExistence type="predicted"/>
<organism evidence="8 9">
    <name type="scientific">Celeribacter neptunius</name>
    <dbReference type="NCBI Taxonomy" id="588602"/>
    <lineage>
        <taxon>Bacteria</taxon>
        <taxon>Pseudomonadati</taxon>
        <taxon>Pseudomonadota</taxon>
        <taxon>Alphaproteobacteria</taxon>
        <taxon>Rhodobacterales</taxon>
        <taxon>Roseobacteraceae</taxon>
        <taxon>Celeribacter</taxon>
    </lineage>
</organism>
<sequence length="378" mass="40158">MSFKVQGWCPGALRPMASGDGLVVRVRPPSGRLTQAQAMGIAKAARRYGNGLIDLSGRANVQLRGVTPETHTPLITALTALDLIDANVASETRRNIIVTPFADATTYRLAEELPRRLNDAPELPGKFGFILDCGAAPVMSDIQADIRFERSADGQRILRAAGCDLGAPVREDEAAEAAIALATWFLEAGGVTDGRGRMAQLIAEGARPEGMLTPRIAPAPALPRPEPGRTPHGALIGFAFGQMDADRLNALAMLGPIRVTPWRMVLIEGLTERPRLDGLITDPADPLLRVHACTGAPGCLQAHGPTRDLARRLAPQVPRHKTLHVSGCAKGCAWPLPADLTFVATSGGLDLIRKGRAADRPERSGISASDLTSLSELF</sequence>
<dbReference type="GO" id="GO:0051539">
    <property type="term" value="F:4 iron, 4 sulfur cluster binding"/>
    <property type="evidence" value="ECO:0007669"/>
    <property type="project" value="UniProtKB-KW"/>
</dbReference>
<dbReference type="Proteomes" id="UP000199630">
    <property type="component" value="Unassembled WGS sequence"/>
</dbReference>
<reference evidence="9" key="1">
    <citation type="submission" date="2016-10" db="EMBL/GenBank/DDBJ databases">
        <authorList>
            <person name="Varghese N."/>
            <person name="Submissions S."/>
        </authorList>
    </citation>
    <scope>NUCLEOTIDE SEQUENCE [LARGE SCALE GENOMIC DNA]</scope>
    <source>
        <strain evidence="9">DSM 26471</strain>
    </source>
</reference>
<dbReference type="InterPro" id="IPR005117">
    <property type="entry name" value="NiRdtase/SiRdtase_haem-b_fer"/>
</dbReference>
<dbReference type="RefSeq" id="WP_090060038.1">
    <property type="nucleotide sequence ID" value="NZ_FORH01000002.1"/>
</dbReference>
<keyword evidence="9" id="KW-1185">Reference proteome</keyword>
<keyword evidence="5" id="KW-0408">Iron</keyword>
<evidence type="ECO:0000256" key="1">
    <source>
        <dbReference type="ARBA" id="ARBA00022485"/>
    </source>
</evidence>
<dbReference type="InterPro" id="IPR051329">
    <property type="entry name" value="NIR_SIR_4Fe-4S"/>
</dbReference>
<gene>
    <name evidence="8" type="ORF">SAMN04487991_1759</name>
</gene>
<dbReference type="Gene3D" id="3.30.413.10">
    <property type="entry name" value="Sulfite Reductase Hemoprotein, domain 1"/>
    <property type="match status" value="2"/>
</dbReference>
<keyword evidence="4" id="KW-0560">Oxidoreductase</keyword>
<dbReference type="InterPro" id="IPR006066">
    <property type="entry name" value="NO2/SO3_Rdtase_FeS/sirohaem_BS"/>
</dbReference>
<dbReference type="GO" id="GO:0016491">
    <property type="term" value="F:oxidoreductase activity"/>
    <property type="evidence" value="ECO:0007669"/>
    <property type="project" value="UniProtKB-KW"/>
</dbReference>
<name>A0A1I3PQC3_9RHOB</name>
<evidence type="ECO:0000256" key="3">
    <source>
        <dbReference type="ARBA" id="ARBA00022723"/>
    </source>
</evidence>
<dbReference type="InterPro" id="IPR036136">
    <property type="entry name" value="Nit/Sulf_reduc_fer-like_dom_sf"/>
</dbReference>
<dbReference type="PANTHER" id="PTHR32439">
    <property type="entry name" value="FERREDOXIN--NITRITE REDUCTASE, CHLOROPLASTIC"/>
    <property type="match status" value="1"/>
</dbReference>
<dbReference type="PANTHER" id="PTHR32439:SF9">
    <property type="entry name" value="BLR3264 PROTEIN"/>
    <property type="match status" value="1"/>
</dbReference>
<accession>A0A1I3PQC3</accession>
<keyword evidence="2" id="KW-0349">Heme</keyword>
<keyword evidence="1" id="KW-0004">4Fe-4S</keyword>
<dbReference type="Pfam" id="PF03460">
    <property type="entry name" value="NIR_SIR_ferr"/>
    <property type="match status" value="1"/>
</dbReference>
<dbReference type="AlphaFoldDB" id="A0A1I3PQC3"/>
<dbReference type="EMBL" id="FORH01000002">
    <property type="protein sequence ID" value="SFJ23659.1"/>
    <property type="molecule type" value="Genomic_DNA"/>
</dbReference>
<dbReference type="InterPro" id="IPR012798">
    <property type="entry name" value="Cbl_synth_CobG-like"/>
</dbReference>
<feature type="domain" description="Nitrite/Sulfite reductase ferredoxin-like" evidence="7">
    <location>
        <begin position="15"/>
        <end position="80"/>
    </location>
</feature>
<keyword evidence="6" id="KW-0411">Iron-sulfur</keyword>
<evidence type="ECO:0000313" key="8">
    <source>
        <dbReference type="EMBL" id="SFJ23659.1"/>
    </source>
</evidence>
<evidence type="ECO:0000256" key="6">
    <source>
        <dbReference type="ARBA" id="ARBA00023014"/>
    </source>
</evidence>
<dbReference type="GO" id="GO:0020037">
    <property type="term" value="F:heme binding"/>
    <property type="evidence" value="ECO:0007669"/>
    <property type="project" value="InterPro"/>
</dbReference>
<dbReference type="Gene3D" id="3.90.480.10">
    <property type="entry name" value="Sulfite Reductase Hemoprotein,Domain 2"/>
    <property type="match status" value="1"/>
</dbReference>
<evidence type="ECO:0000259" key="7">
    <source>
        <dbReference type="Pfam" id="PF03460"/>
    </source>
</evidence>
<dbReference type="OrthoDB" id="7459360at2"/>
<dbReference type="SUPFAM" id="SSF56014">
    <property type="entry name" value="Nitrite and sulphite reductase 4Fe-4S domain-like"/>
    <property type="match status" value="1"/>
</dbReference>
<evidence type="ECO:0000256" key="2">
    <source>
        <dbReference type="ARBA" id="ARBA00022617"/>
    </source>
</evidence>
<dbReference type="SUPFAM" id="SSF55124">
    <property type="entry name" value="Nitrite/Sulfite reductase N-terminal domain-like"/>
    <property type="match status" value="2"/>
</dbReference>
<protein>
    <submittedName>
        <fullName evidence="8">Precorrin-3B synthase</fullName>
    </submittedName>
</protein>
<keyword evidence="3" id="KW-0479">Metal-binding</keyword>
<dbReference type="InterPro" id="IPR045854">
    <property type="entry name" value="NO2/SO3_Rdtase_4Fe4S_sf"/>
</dbReference>
<dbReference type="GO" id="GO:0046872">
    <property type="term" value="F:metal ion binding"/>
    <property type="evidence" value="ECO:0007669"/>
    <property type="project" value="UniProtKB-KW"/>
</dbReference>